<reference evidence="3 4" key="1">
    <citation type="journal article" date="2015" name="BMC Genomics">
        <title>Genome mining reveals unlocked bioactive potential of marine Gram-negative bacteria.</title>
        <authorList>
            <person name="Machado H."/>
            <person name="Sonnenschein E.C."/>
            <person name="Melchiorsen J."/>
            <person name="Gram L."/>
        </authorList>
    </citation>
    <scope>NUCLEOTIDE SEQUENCE [LARGE SCALE GENOMIC DNA]</scope>
    <source>
        <strain evidence="3 4">S4054</strain>
    </source>
</reference>
<comment type="function">
    <text evidence="1">Required for disulfide bond formation in some periplasmic proteins. Acts by transferring its disulfide bond to other proteins and is reduced in the process.</text>
</comment>
<keyword evidence="1" id="KW-0676">Redox-active center</keyword>
<dbReference type="InterPro" id="IPR036249">
    <property type="entry name" value="Thioredoxin-like_sf"/>
</dbReference>
<dbReference type="AlphaFoldDB" id="A0A0F6AB42"/>
<dbReference type="InterPro" id="IPR051470">
    <property type="entry name" value="Thiol:disulfide_interchange"/>
</dbReference>
<feature type="domain" description="Thioredoxin-like fold" evidence="2">
    <location>
        <begin position="123"/>
        <end position="249"/>
    </location>
</feature>
<keyword evidence="1" id="KW-0574">Periplasm</keyword>
<dbReference type="CDD" id="cd03020">
    <property type="entry name" value="DsbA_DsbC_DsbG"/>
    <property type="match status" value="1"/>
</dbReference>
<protein>
    <recommendedName>
        <fullName evidence="1">Thiol:disulfide interchange protein</fullName>
    </recommendedName>
</protein>
<dbReference type="PANTHER" id="PTHR35272">
    <property type="entry name" value="THIOL:DISULFIDE INTERCHANGE PROTEIN DSBC-RELATED"/>
    <property type="match status" value="1"/>
</dbReference>
<gene>
    <name evidence="3" type="ORF">N479_14330</name>
</gene>
<dbReference type="InterPro" id="IPR012336">
    <property type="entry name" value="Thioredoxin-like_fold"/>
</dbReference>
<dbReference type="GO" id="GO:0042597">
    <property type="term" value="C:periplasmic space"/>
    <property type="evidence" value="ECO:0007669"/>
    <property type="project" value="UniProtKB-SubCell"/>
</dbReference>
<dbReference type="PATRIC" id="fig|1129367.4.peg.2692"/>
<evidence type="ECO:0000313" key="4">
    <source>
        <dbReference type="Proteomes" id="UP000033434"/>
    </source>
</evidence>
<evidence type="ECO:0000313" key="3">
    <source>
        <dbReference type="EMBL" id="KKE83385.1"/>
    </source>
</evidence>
<proteinExistence type="inferred from homology"/>
<accession>A0A0F6AB42</accession>
<comment type="similarity">
    <text evidence="1">Belongs to the thioredoxin family. DsbC subfamily.</text>
</comment>
<organism evidence="3 4">
    <name type="scientific">Pseudoalteromonas luteoviolacea S4054</name>
    <dbReference type="NCBI Taxonomy" id="1129367"/>
    <lineage>
        <taxon>Bacteria</taxon>
        <taxon>Pseudomonadati</taxon>
        <taxon>Pseudomonadota</taxon>
        <taxon>Gammaproteobacteria</taxon>
        <taxon>Alteromonadales</taxon>
        <taxon>Pseudoalteromonadaceae</taxon>
        <taxon>Pseudoalteromonas</taxon>
    </lineage>
</organism>
<dbReference type="SUPFAM" id="SSF52833">
    <property type="entry name" value="Thioredoxin-like"/>
    <property type="match status" value="1"/>
</dbReference>
<sequence length="256" mass="28212">MKAFNRLSILAFATLSFTSQNAGSAEGHTNQSPNYSNPVLSAKLHRLLGPRASFEITSFNDTFERVTIDNQILLASKDGQHLFWGKVIDTTTSTDLIEQANQHHRQTLLASIPREKLLTYSATEERHKITIFTDIDCPFCRKLHAQIKDLNQLGISVDYVMLPRGKAGSKAFNKTVNALCATNPQAAMDSAMHTGHFETNIQATPECINNLNTQKALAKKFGFSATPTILFANGETVPGFISTEDIADIIKKIKST</sequence>
<evidence type="ECO:0000259" key="2">
    <source>
        <dbReference type="Pfam" id="PF13098"/>
    </source>
</evidence>
<dbReference type="RefSeq" id="WP_046356307.1">
    <property type="nucleotide sequence ID" value="NZ_AUXW01000147.1"/>
</dbReference>
<dbReference type="Proteomes" id="UP000033434">
    <property type="component" value="Unassembled WGS sequence"/>
</dbReference>
<evidence type="ECO:0000256" key="1">
    <source>
        <dbReference type="RuleBase" id="RU364038"/>
    </source>
</evidence>
<dbReference type="PANTHER" id="PTHR35272:SF3">
    <property type="entry name" value="THIOL:DISULFIDE INTERCHANGE PROTEIN DSBC"/>
    <property type="match status" value="1"/>
</dbReference>
<keyword evidence="1" id="KW-0732">Signal</keyword>
<feature type="signal peptide" evidence="1">
    <location>
        <begin position="1"/>
        <end position="22"/>
    </location>
</feature>
<dbReference type="InterPro" id="IPR033954">
    <property type="entry name" value="DiS-bond_Isoase_DsbC/G"/>
</dbReference>
<dbReference type="EMBL" id="AUXW01000147">
    <property type="protein sequence ID" value="KKE83385.1"/>
    <property type="molecule type" value="Genomic_DNA"/>
</dbReference>
<dbReference type="Gene3D" id="3.40.30.10">
    <property type="entry name" value="Glutaredoxin"/>
    <property type="match status" value="1"/>
</dbReference>
<comment type="caution">
    <text evidence="3">The sequence shown here is derived from an EMBL/GenBank/DDBJ whole genome shotgun (WGS) entry which is preliminary data.</text>
</comment>
<feature type="chain" id="PRO_5010005236" description="Thiol:disulfide interchange protein" evidence="1">
    <location>
        <begin position="23"/>
        <end position="256"/>
    </location>
</feature>
<dbReference type="Pfam" id="PF13098">
    <property type="entry name" value="Thioredoxin_2"/>
    <property type="match status" value="1"/>
</dbReference>
<name>A0A0F6AB42_9GAMM</name>
<comment type="subcellular location">
    <subcellularLocation>
        <location evidence="1">Periplasm</location>
    </subcellularLocation>
</comment>